<proteinExistence type="predicted"/>
<dbReference type="EMBL" id="JAAAIN010003209">
    <property type="protein sequence ID" value="KAG0286983.1"/>
    <property type="molecule type" value="Genomic_DNA"/>
</dbReference>
<dbReference type="AlphaFoldDB" id="A0A9P6UF83"/>
<gene>
    <name evidence="1" type="ORF">BGZ97_007237</name>
</gene>
<keyword evidence="2" id="KW-1185">Reference proteome</keyword>
<dbReference type="Proteomes" id="UP000823405">
    <property type="component" value="Unassembled WGS sequence"/>
</dbReference>
<reference evidence="1" key="1">
    <citation type="journal article" date="2020" name="Fungal Divers.">
        <title>Resolving the Mortierellaceae phylogeny through synthesis of multi-gene phylogenetics and phylogenomics.</title>
        <authorList>
            <person name="Vandepol N."/>
            <person name="Liber J."/>
            <person name="Desiro A."/>
            <person name="Na H."/>
            <person name="Kennedy M."/>
            <person name="Barry K."/>
            <person name="Grigoriev I.V."/>
            <person name="Miller A.N."/>
            <person name="O'Donnell K."/>
            <person name="Stajich J.E."/>
            <person name="Bonito G."/>
        </authorList>
    </citation>
    <scope>NUCLEOTIDE SEQUENCE</scope>
    <source>
        <strain evidence="1">NVP60</strain>
    </source>
</reference>
<protein>
    <submittedName>
        <fullName evidence="1">Uncharacterized protein</fullName>
    </submittedName>
</protein>
<evidence type="ECO:0000313" key="2">
    <source>
        <dbReference type="Proteomes" id="UP000823405"/>
    </source>
</evidence>
<comment type="caution">
    <text evidence="1">The sequence shown here is derived from an EMBL/GenBank/DDBJ whole genome shotgun (WGS) entry which is preliminary data.</text>
</comment>
<accession>A0A9P6UF83</accession>
<name>A0A9P6UF83_9FUNG</name>
<evidence type="ECO:0000313" key="1">
    <source>
        <dbReference type="EMBL" id="KAG0286983.1"/>
    </source>
</evidence>
<organism evidence="1 2">
    <name type="scientific">Linnemannia gamsii</name>
    <dbReference type="NCBI Taxonomy" id="64522"/>
    <lineage>
        <taxon>Eukaryota</taxon>
        <taxon>Fungi</taxon>
        <taxon>Fungi incertae sedis</taxon>
        <taxon>Mucoromycota</taxon>
        <taxon>Mortierellomycotina</taxon>
        <taxon>Mortierellomycetes</taxon>
        <taxon>Mortierellales</taxon>
        <taxon>Mortierellaceae</taxon>
        <taxon>Linnemannia</taxon>
    </lineage>
</organism>
<sequence>LRDSYITLERRYSPIRDTFIARSQGDIELIMALDTAKQQLEVPMEAIIRRGEFFNREKGKAIMEAADQMWRVVEELRRRGAVAEDDGGAVVVGELWSLIVGGLLGGAAKYMATGCAN</sequence>
<feature type="non-terminal residue" evidence="1">
    <location>
        <position position="1"/>
    </location>
</feature>